<dbReference type="OrthoDB" id="6247875at2759"/>
<dbReference type="STRING" id="658196.A0A397S7C3"/>
<sequence length="164" mass="19659">MQEKMRRQLKKRPINESRKNNLLSDNEIVPPPKISLPWPPAVTYEDFVRNRPKSKVDVKSPNSFFVYRTAFVKQLLIKQYKFKMTQVSKWVSISWRSEPQKVRNAYKSIAKKIDKKFQERRIAIKGYRIVRETFNPKENTFSYSEPDEEEQNENIKQESIEEDS</sequence>
<dbReference type="Proteomes" id="UP000265703">
    <property type="component" value="Unassembled WGS sequence"/>
</dbReference>
<evidence type="ECO:0008006" key="4">
    <source>
        <dbReference type="Google" id="ProtNLM"/>
    </source>
</evidence>
<organism evidence="2 3">
    <name type="scientific">Glomus cerebriforme</name>
    <dbReference type="NCBI Taxonomy" id="658196"/>
    <lineage>
        <taxon>Eukaryota</taxon>
        <taxon>Fungi</taxon>
        <taxon>Fungi incertae sedis</taxon>
        <taxon>Mucoromycota</taxon>
        <taxon>Glomeromycotina</taxon>
        <taxon>Glomeromycetes</taxon>
        <taxon>Glomerales</taxon>
        <taxon>Glomeraceae</taxon>
        <taxon>Glomus</taxon>
    </lineage>
</organism>
<feature type="region of interest" description="Disordered" evidence="1">
    <location>
        <begin position="1"/>
        <end position="28"/>
    </location>
</feature>
<feature type="compositionally biased region" description="Basic and acidic residues" evidence="1">
    <location>
        <begin position="153"/>
        <end position="164"/>
    </location>
</feature>
<evidence type="ECO:0000256" key="1">
    <source>
        <dbReference type="SAM" id="MobiDB-lite"/>
    </source>
</evidence>
<feature type="region of interest" description="Disordered" evidence="1">
    <location>
        <begin position="138"/>
        <end position="164"/>
    </location>
</feature>
<proteinExistence type="predicted"/>
<gene>
    <name evidence="2" type="ORF">C1645_835613</name>
</gene>
<dbReference type="Gene3D" id="1.10.30.10">
    <property type="entry name" value="High mobility group box domain"/>
    <property type="match status" value="1"/>
</dbReference>
<feature type="non-terminal residue" evidence="2">
    <location>
        <position position="164"/>
    </location>
</feature>
<name>A0A397S7C3_9GLOM</name>
<keyword evidence="3" id="KW-1185">Reference proteome</keyword>
<accession>A0A397S7C3</accession>
<protein>
    <recommendedName>
        <fullName evidence="4">HMG box domain-containing protein</fullName>
    </recommendedName>
</protein>
<dbReference type="SUPFAM" id="SSF47095">
    <property type="entry name" value="HMG-box"/>
    <property type="match status" value="1"/>
</dbReference>
<evidence type="ECO:0000313" key="2">
    <source>
        <dbReference type="EMBL" id="RIA82273.1"/>
    </source>
</evidence>
<dbReference type="EMBL" id="QKYT01000682">
    <property type="protein sequence ID" value="RIA82273.1"/>
    <property type="molecule type" value="Genomic_DNA"/>
</dbReference>
<dbReference type="AlphaFoldDB" id="A0A397S7C3"/>
<evidence type="ECO:0000313" key="3">
    <source>
        <dbReference type="Proteomes" id="UP000265703"/>
    </source>
</evidence>
<dbReference type="InterPro" id="IPR036910">
    <property type="entry name" value="HMG_box_dom_sf"/>
</dbReference>
<comment type="caution">
    <text evidence="2">The sequence shown here is derived from an EMBL/GenBank/DDBJ whole genome shotgun (WGS) entry which is preliminary data.</text>
</comment>
<reference evidence="2 3" key="1">
    <citation type="submission" date="2018-06" db="EMBL/GenBank/DDBJ databases">
        <title>Comparative genomics reveals the genomic features of Rhizophagus irregularis, R. cerebriforme, R. diaphanum and Gigaspora rosea, and their symbiotic lifestyle signature.</title>
        <authorList>
            <person name="Morin E."/>
            <person name="San Clemente H."/>
            <person name="Chen E.C.H."/>
            <person name="De La Providencia I."/>
            <person name="Hainaut M."/>
            <person name="Kuo A."/>
            <person name="Kohler A."/>
            <person name="Murat C."/>
            <person name="Tang N."/>
            <person name="Roy S."/>
            <person name="Loubradou J."/>
            <person name="Henrissat B."/>
            <person name="Grigoriev I.V."/>
            <person name="Corradi N."/>
            <person name="Roux C."/>
            <person name="Martin F.M."/>
        </authorList>
    </citation>
    <scope>NUCLEOTIDE SEQUENCE [LARGE SCALE GENOMIC DNA]</scope>
    <source>
        <strain evidence="2 3">DAOM 227022</strain>
    </source>
</reference>